<sequence>MALDPQLLEILACPDTHHAPLDYDSAAQTLTCTECGRIFEVRDDVPVLLLDEARGGPAEQPGGAASGTTDPR</sequence>
<evidence type="ECO:0000313" key="4">
    <source>
        <dbReference type="Proteomes" id="UP000649753"/>
    </source>
</evidence>
<organism evidence="3 4">
    <name type="scientific">Plantactinospora soyae</name>
    <dbReference type="NCBI Taxonomy" id="1544732"/>
    <lineage>
        <taxon>Bacteria</taxon>
        <taxon>Bacillati</taxon>
        <taxon>Actinomycetota</taxon>
        <taxon>Actinomycetes</taxon>
        <taxon>Micromonosporales</taxon>
        <taxon>Micromonosporaceae</taxon>
        <taxon>Plantactinospora</taxon>
    </lineage>
</organism>
<dbReference type="AlphaFoldDB" id="A0A927M352"/>
<keyword evidence="4" id="KW-1185">Reference proteome</keyword>
<gene>
    <name evidence="3" type="ORF">H4W31_002946</name>
</gene>
<name>A0A927M352_9ACTN</name>
<evidence type="ECO:0000256" key="2">
    <source>
        <dbReference type="SAM" id="MobiDB-lite"/>
    </source>
</evidence>
<dbReference type="Pfam" id="PF03966">
    <property type="entry name" value="Trm112p"/>
    <property type="match status" value="1"/>
</dbReference>
<feature type="region of interest" description="Disordered" evidence="2">
    <location>
        <begin position="52"/>
        <end position="72"/>
    </location>
</feature>
<dbReference type="InterPro" id="IPR005651">
    <property type="entry name" value="Trm112-like"/>
</dbReference>
<protein>
    <recommendedName>
        <fullName evidence="1">UPF0434 protein H4W31_002946</fullName>
    </recommendedName>
</protein>
<dbReference type="Proteomes" id="UP000649753">
    <property type="component" value="Unassembled WGS sequence"/>
</dbReference>
<comment type="similarity">
    <text evidence="1">Belongs to the UPF0434 family.</text>
</comment>
<comment type="caution">
    <text evidence="3">The sequence shown here is derived from an EMBL/GenBank/DDBJ whole genome shotgun (WGS) entry which is preliminary data.</text>
</comment>
<evidence type="ECO:0000256" key="1">
    <source>
        <dbReference type="HAMAP-Rule" id="MF_01187"/>
    </source>
</evidence>
<evidence type="ECO:0000313" key="3">
    <source>
        <dbReference type="EMBL" id="MBE1487308.1"/>
    </source>
</evidence>
<dbReference type="HAMAP" id="MF_01187">
    <property type="entry name" value="UPF0434"/>
    <property type="match status" value="1"/>
</dbReference>
<dbReference type="EMBL" id="JADBEB010000001">
    <property type="protein sequence ID" value="MBE1487308.1"/>
    <property type="molecule type" value="Genomic_DNA"/>
</dbReference>
<proteinExistence type="inferred from homology"/>
<dbReference type="SUPFAM" id="SSF158997">
    <property type="entry name" value="Trm112p-like"/>
    <property type="match status" value="1"/>
</dbReference>
<reference evidence="3" key="1">
    <citation type="submission" date="2020-10" db="EMBL/GenBank/DDBJ databases">
        <title>Sequencing the genomes of 1000 actinobacteria strains.</title>
        <authorList>
            <person name="Klenk H.-P."/>
        </authorList>
    </citation>
    <scope>NUCLEOTIDE SEQUENCE</scope>
    <source>
        <strain evidence="3">DSM 46832</strain>
    </source>
</reference>
<accession>A0A927M352</accession>
<dbReference type="Gene3D" id="2.20.25.10">
    <property type="match status" value="1"/>
</dbReference>
<dbReference type="RefSeq" id="WP_192767174.1">
    <property type="nucleotide sequence ID" value="NZ_JADBEB010000001.1"/>
</dbReference>